<keyword evidence="2" id="KW-1185">Reference proteome</keyword>
<evidence type="ECO:0000313" key="2">
    <source>
        <dbReference type="Proteomes" id="UP001634007"/>
    </source>
</evidence>
<gene>
    <name evidence="1" type="ORF">ACJRO7_002326</name>
</gene>
<dbReference type="PANTHER" id="PTHR48044:SF22">
    <property type="entry name" value="GLYCOSYLTRANSFERASE"/>
    <property type="match status" value="1"/>
</dbReference>
<dbReference type="EMBL" id="JBJKBG010000001">
    <property type="protein sequence ID" value="KAL3755258.1"/>
    <property type="molecule type" value="Genomic_DNA"/>
</dbReference>
<dbReference type="GO" id="GO:1901135">
    <property type="term" value="P:carbohydrate derivative metabolic process"/>
    <property type="evidence" value="ECO:0007669"/>
    <property type="project" value="UniProtKB-ARBA"/>
</dbReference>
<sequence length="110" mass="12069">MEGISMGVPILARRMHSDQPSNAILISQVIKIGLRVKDCISQDKVMKSSAIQGAMEALMASEQGDEIRKRAAELGVAIRGQWTRAEFAWPSWTPSSIISLGNFSPFLFCC</sequence>
<dbReference type="PANTHER" id="PTHR48044">
    <property type="entry name" value="GLYCOSYLTRANSFERASE"/>
    <property type="match status" value="1"/>
</dbReference>
<dbReference type="GO" id="GO:0008194">
    <property type="term" value="F:UDP-glycosyltransferase activity"/>
    <property type="evidence" value="ECO:0007669"/>
    <property type="project" value="UniProtKB-ARBA"/>
</dbReference>
<dbReference type="SUPFAM" id="SSF53756">
    <property type="entry name" value="UDP-Glycosyltransferase/glycogen phosphorylase"/>
    <property type="match status" value="1"/>
</dbReference>
<dbReference type="Proteomes" id="UP001634007">
    <property type="component" value="Unassembled WGS sequence"/>
</dbReference>
<dbReference type="AlphaFoldDB" id="A0ABD3LXE2"/>
<organism evidence="1 2">
    <name type="scientific">Eucalyptus globulus</name>
    <name type="common">Tasmanian blue gum</name>
    <dbReference type="NCBI Taxonomy" id="34317"/>
    <lineage>
        <taxon>Eukaryota</taxon>
        <taxon>Viridiplantae</taxon>
        <taxon>Streptophyta</taxon>
        <taxon>Embryophyta</taxon>
        <taxon>Tracheophyta</taxon>
        <taxon>Spermatophyta</taxon>
        <taxon>Magnoliopsida</taxon>
        <taxon>eudicotyledons</taxon>
        <taxon>Gunneridae</taxon>
        <taxon>Pentapetalae</taxon>
        <taxon>rosids</taxon>
        <taxon>malvids</taxon>
        <taxon>Myrtales</taxon>
        <taxon>Myrtaceae</taxon>
        <taxon>Myrtoideae</taxon>
        <taxon>Eucalypteae</taxon>
        <taxon>Eucalyptus</taxon>
    </lineage>
</organism>
<evidence type="ECO:0000313" key="1">
    <source>
        <dbReference type="EMBL" id="KAL3755258.1"/>
    </source>
</evidence>
<accession>A0ABD3LXE2</accession>
<protein>
    <submittedName>
        <fullName evidence="1">Uncharacterized protein</fullName>
    </submittedName>
</protein>
<dbReference type="Gene3D" id="3.40.50.2000">
    <property type="entry name" value="Glycogen Phosphorylase B"/>
    <property type="match status" value="1"/>
</dbReference>
<reference evidence="1 2" key="1">
    <citation type="submission" date="2024-11" db="EMBL/GenBank/DDBJ databases">
        <title>Chromosome-level genome assembly of Eucalyptus globulus Labill. provides insights into its genome evolution.</title>
        <authorList>
            <person name="Li X."/>
        </authorList>
    </citation>
    <scope>NUCLEOTIDE SEQUENCE [LARGE SCALE GENOMIC DNA]</scope>
    <source>
        <strain evidence="1">CL2024</strain>
        <tissue evidence="1">Fresh tender leaves</tissue>
    </source>
</reference>
<comment type="caution">
    <text evidence="1">The sequence shown here is derived from an EMBL/GenBank/DDBJ whole genome shotgun (WGS) entry which is preliminary data.</text>
</comment>
<name>A0ABD3LXE2_EUCGL</name>
<proteinExistence type="predicted"/>